<dbReference type="EMBL" id="LLZG01000035">
    <property type="protein sequence ID" value="KUL43548.1"/>
    <property type="molecule type" value="Genomic_DNA"/>
</dbReference>
<feature type="compositionally biased region" description="Polar residues" evidence="1">
    <location>
        <begin position="1"/>
        <end position="10"/>
    </location>
</feature>
<gene>
    <name evidence="2" type="ORF">ADL12_07290</name>
</gene>
<dbReference type="AlphaFoldDB" id="A0A0X3VFU4"/>
<evidence type="ECO:0000313" key="2">
    <source>
        <dbReference type="EMBL" id="KUL43548.1"/>
    </source>
</evidence>
<evidence type="ECO:0000256" key="1">
    <source>
        <dbReference type="SAM" id="MobiDB-lite"/>
    </source>
</evidence>
<comment type="caution">
    <text evidence="2">The sequence shown here is derived from an EMBL/GenBank/DDBJ whole genome shotgun (WGS) entry which is preliminary data.</text>
</comment>
<dbReference type="Proteomes" id="UP000053923">
    <property type="component" value="Unassembled WGS sequence"/>
</dbReference>
<sequence length="99" mass="10776">MTQQSESAMSTTPRTKTTPRTTTRETGAPTDPSPFAPPFPPLTAPRPLGERRVWPRTFHDRLTAPLPGFKTLARFAREGSVRPGREGLAAMLLLYGSAG</sequence>
<feature type="compositionally biased region" description="Low complexity" evidence="1">
    <location>
        <begin position="11"/>
        <end position="30"/>
    </location>
</feature>
<name>A0A0X3VFU4_9ACTN</name>
<protein>
    <submittedName>
        <fullName evidence="2">Uncharacterized protein</fullName>
    </submittedName>
</protein>
<feature type="compositionally biased region" description="Pro residues" evidence="1">
    <location>
        <begin position="31"/>
        <end position="44"/>
    </location>
</feature>
<proteinExistence type="predicted"/>
<organism evidence="2 3">
    <name type="scientific">Streptomyces regalis</name>
    <dbReference type="NCBI Taxonomy" id="68262"/>
    <lineage>
        <taxon>Bacteria</taxon>
        <taxon>Bacillati</taxon>
        <taxon>Actinomycetota</taxon>
        <taxon>Actinomycetes</taxon>
        <taxon>Kitasatosporales</taxon>
        <taxon>Streptomycetaceae</taxon>
        <taxon>Streptomyces</taxon>
    </lineage>
</organism>
<reference evidence="3" key="1">
    <citation type="submission" date="2015-10" db="EMBL/GenBank/DDBJ databases">
        <authorList>
            <person name="Ju K.-S."/>
            <person name="Doroghazi J.R."/>
            <person name="Metcalf W.W."/>
        </authorList>
    </citation>
    <scope>NUCLEOTIDE SEQUENCE [LARGE SCALE GENOMIC DNA]</scope>
    <source>
        <strain evidence="3">NRRL 3151</strain>
    </source>
</reference>
<feature type="region of interest" description="Disordered" evidence="1">
    <location>
        <begin position="1"/>
        <end position="52"/>
    </location>
</feature>
<accession>A0A0X3VFU4</accession>
<evidence type="ECO:0000313" key="3">
    <source>
        <dbReference type="Proteomes" id="UP000053923"/>
    </source>
</evidence>
<keyword evidence="3" id="KW-1185">Reference proteome</keyword>